<feature type="transmembrane region" description="Helical" evidence="10">
    <location>
        <begin position="182"/>
        <end position="201"/>
    </location>
</feature>
<evidence type="ECO:0000256" key="10">
    <source>
        <dbReference type="SAM" id="Phobius"/>
    </source>
</evidence>
<dbReference type="PANTHER" id="PTHR43531:SF11">
    <property type="entry name" value="METHYL-ACCEPTING CHEMOTAXIS PROTEIN 3"/>
    <property type="match status" value="1"/>
</dbReference>
<dbReference type="GO" id="GO:0004888">
    <property type="term" value="F:transmembrane signaling receptor activity"/>
    <property type="evidence" value="ECO:0007669"/>
    <property type="project" value="InterPro"/>
</dbReference>
<dbReference type="PANTHER" id="PTHR43531">
    <property type="entry name" value="PROTEIN ICFG"/>
    <property type="match status" value="1"/>
</dbReference>
<dbReference type="Pfam" id="PF17202">
    <property type="entry name" value="sCache_3_3"/>
    <property type="match status" value="1"/>
</dbReference>
<evidence type="ECO:0000313" key="13">
    <source>
        <dbReference type="Proteomes" id="UP000198838"/>
    </source>
</evidence>
<evidence type="ECO:0000256" key="8">
    <source>
        <dbReference type="PROSITE-ProRule" id="PRU00284"/>
    </source>
</evidence>
<evidence type="ECO:0000256" key="1">
    <source>
        <dbReference type="ARBA" id="ARBA00004651"/>
    </source>
</evidence>
<gene>
    <name evidence="12" type="ORF">SAMN05216249_11764</name>
</gene>
<keyword evidence="8" id="KW-0807">Transducer</keyword>
<dbReference type="AlphaFoldDB" id="A0A1I0ZVL8"/>
<dbReference type="PRINTS" id="PR00260">
    <property type="entry name" value="CHEMTRNSDUCR"/>
</dbReference>
<dbReference type="InterPro" id="IPR051310">
    <property type="entry name" value="MCP_chemotaxis"/>
</dbReference>
<comment type="subcellular location">
    <subcellularLocation>
        <location evidence="1">Cell membrane</location>
        <topology evidence="1">Multi-pass membrane protein</topology>
    </subcellularLocation>
</comment>
<reference evidence="12 13" key="1">
    <citation type="submission" date="2016-10" db="EMBL/GenBank/DDBJ databases">
        <authorList>
            <person name="de Groot N.N."/>
        </authorList>
    </citation>
    <scope>NUCLEOTIDE SEQUENCE [LARGE SCALE GENOMIC DNA]</scope>
    <source>
        <strain evidence="12 13">DSM 5522</strain>
    </source>
</reference>
<keyword evidence="5 10" id="KW-1133">Transmembrane helix</keyword>
<keyword evidence="4 10" id="KW-0812">Transmembrane</keyword>
<keyword evidence="2" id="KW-1003">Cell membrane</keyword>
<dbReference type="Proteomes" id="UP000198838">
    <property type="component" value="Unassembled WGS sequence"/>
</dbReference>
<feature type="domain" description="Methyl-accepting transducer" evidence="11">
    <location>
        <begin position="233"/>
        <end position="490"/>
    </location>
</feature>
<evidence type="ECO:0000256" key="2">
    <source>
        <dbReference type="ARBA" id="ARBA00022475"/>
    </source>
</evidence>
<protein>
    <submittedName>
        <fullName evidence="12">Methyl-accepting chemotaxis protein</fullName>
    </submittedName>
</protein>
<dbReference type="InterPro" id="IPR004089">
    <property type="entry name" value="MCPsignal_dom"/>
</dbReference>
<feature type="coiled-coil region" evidence="9">
    <location>
        <begin position="202"/>
        <end position="229"/>
    </location>
</feature>
<sequence length="520" mass="57062">MGRRFTIRKWIQFLVISAVFLAAFVVGGVAVITCIRTIKSDYTKMAEIATTHLLETIEKSEGKWKYDEKTARLYHGDDEITVELFDTVNNSEVPVFHTIFKDDLRVLTNIKKEDGSYATGTTADATIYATLKKGETYTQNGVKILGSSYTVCYEPIYNGDEFWGMAFTGVSQSTVTSETMKLLAAILISMFLSLLVIIIISNKVLKNLANKLIREIENGQDQLVDFSKRIKQISNRTTEETKEIAKAMNSVAQGATGQAAATQEAMSSTDEFTSSLDAVNEEIHNSRTSLSKITECAKGSTRAMVELNQSISDNNEIVEHISQDIEQGVKNTDNAQSIVKTIDDLAFQINLLALNASVEAAHAGAYGKGFAVVADEIKNLAENSAQSVAQTGNIITEIVETMKKIKESNDSFVESNLEQTKKAKAVVDAMNAMRDSVNDIEEKLNNINDKSDSIQTVKSELVKVVHALSRTAQDNAAASEEVCSSAETVGKDVADMERRLEEINDICDNLGGVIDFFGRK</sequence>
<dbReference type="EMBL" id="FOJY01000017">
    <property type="protein sequence ID" value="SFB29106.1"/>
    <property type="molecule type" value="Genomic_DNA"/>
</dbReference>
<dbReference type="InterPro" id="IPR029151">
    <property type="entry name" value="Sensor-like_sf"/>
</dbReference>
<dbReference type="GO" id="GO:0007165">
    <property type="term" value="P:signal transduction"/>
    <property type="evidence" value="ECO:0007669"/>
    <property type="project" value="UniProtKB-KW"/>
</dbReference>
<evidence type="ECO:0000256" key="4">
    <source>
        <dbReference type="ARBA" id="ARBA00022692"/>
    </source>
</evidence>
<dbReference type="InterPro" id="IPR033463">
    <property type="entry name" value="sCache_3"/>
</dbReference>
<dbReference type="RefSeq" id="WP_092873717.1">
    <property type="nucleotide sequence ID" value="NZ_FOJY01000017.1"/>
</dbReference>
<organism evidence="12 13">
    <name type="scientific">Acetitomaculum ruminis DSM 5522</name>
    <dbReference type="NCBI Taxonomy" id="1120918"/>
    <lineage>
        <taxon>Bacteria</taxon>
        <taxon>Bacillati</taxon>
        <taxon>Bacillota</taxon>
        <taxon>Clostridia</taxon>
        <taxon>Lachnospirales</taxon>
        <taxon>Lachnospiraceae</taxon>
        <taxon>Acetitomaculum</taxon>
    </lineage>
</organism>
<dbReference type="GO" id="GO:0005886">
    <property type="term" value="C:plasma membrane"/>
    <property type="evidence" value="ECO:0007669"/>
    <property type="project" value="UniProtKB-SubCell"/>
</dbReference>
<dbReference type="Gene3D" id="1.10.287.950">
    <property type="entry name" value="Methyl-accepting chemotaxis protein"/>
    <property type="match status" value="1"/>
</dbReference>
<comment type="similarity">
    <text evidence="7">Belongs to the methyl-accepting chemotaxis (MCP) protein family.</text>
</comment>
<dbReference type="STRING" id="1120918.SAMN05216249_11764"/>
<dbReference type="SMART" id="SM00283">
    <property type="entry name" value="MA"/>
    <property type="match status" value="1"/>
</dbReference>
<keyword evidence="6 10" id="KW-0472">Membrane</keyword>
<keyword evidence="13" id="KW-1185">Reference proteome</keyword>
<keyword evidence="9" id="KW-0175">Coiled coil</keyword>
<feature type="transmembrane region" description="Helical" evidence="10">
    <location>
        <begin position="12"/>
        <end position="35"/>
    </location>
</feature>
<dbReference type="SUPFAM" id="SSF103190">
    <property type="entry name" value="Sensory domain-like"/>
    <property type="match status" value="1"/>
</dbReference>
<dbReference type="Pfam" id="PF00015">
    <property type="entry name" value="MCPsignal"/>
    <property type="match status" value="1"/>
</dbReference>
<evidence type="ECO:0000256" key="7">
    <source>
        <dbReference type="ARBA" id="ARBA00029447"/>
    </source>
</evidence>
<keyword evidence="3" id="KW-0145">Chemotaxis</keyword>
<dbReference type="OrthoDB" id="9814363at2"/>
<evidence type="ECO:0000256" key="9">
    <source>
        <dbReference type="SAM" id="Coils"/>
    </source>
</evidence>
<dbReference type="SUPFAM" id="SSF58104">
    <property type="entry name" value="Methyl-accepting chemotaxis protein (MCP) signaling domain"/>
    <property type="match status" value="1"/>
</dbReference>
<evidence type="ECO:0000256" key="6">
    <source>
        <dbReference type="ARBA" id="ARBA00023136"/>
    </source>
</evidence>
<dbReference type="InterPro" id="IPR004090">
    <property type="entry name" value="Chemotax_Me-accpt_rcpt"/>
</dbReference>
<dbReference type="GO" id="GO:0006935">
    <property type="term" value="P:chemotaxis"/>
    <property type="evidence" value="ECO:0007669"/>
    <property type="project" value="UniProtKB-KW"/>
</dbReference>
<evidence type="ECO:0000256" key="5">
    <source>
        <dbReference type="ARBA" id="ARBA00022989"/>
    </source>
</evidence>
<evidence type="ECO:0000259" key="11">
    <source>
        <dbReference type="PROSITE" id="PS50111"/>
    </source>
</evidence>
<name>A0A1I0ZVL8_9FIRM</name>
<evidence type="ECO:0000313" key="12">
    <source>
        <dbReference type="EMBL" id="SFB29106.1"/>
    </source>
</evidence>
<proteinExistence type="inferred from homology"/>
<accession>A0A1I0ZVL8</accession>
<dbReference type="PROSITE" id="PS50111">
    <property type="entry name" value="CHEMOTAXIS_TRANSDUC_2"/>
    <property type="match status" value="1"/>
</dbReference>
<evidence type="ECO:0000256" key="3">
    <source>
        <dbReference type="ARBA" id="ARBA00022500"/>
    </source>
</evidence>